<dbReference type="RefSeq" id="WP_222976603.1">
    <property type="nucleotide sequence ID" value="NZ_JAINVZ010000005.1"/>
</dbReference>
<evidence type="ECO:0000313" key="2">
    <source>
        <dbReference type="EMBL" id="MBY8885338.1"/>
    </source>
</evidence>
<gene>
    <name evidence="2" type="ORF">K7472_10820</name>
</gene>
<feature type="region of interest" description="Disordered" evidence="1">
    <location>
        <begin position="1"/>
        <end position="58"/>
    </location>
</feature>
<keyword evidence="3" id="KW-1185">Reference proteome</keyword>
<organism evidence="2 3">
    <name type="scientific">Streptantibioticus parmotrematis</name>
    <dbReference type="NCBI Taxonomy" id="2873249"/>
    <lineage>
        <taxon>Bacteria</taxon>
        <taxon>Bacillati</taxon>
        <taxon>Actinomycetota</taxon>
        <taxon>Actinomycetes</taxon>
        <taxon>Kitasatosporales</taxon>
        <taxon>Streptomycetaceae</taxon>
        <taxon>Streptantibioticus</taxon>
    </lineage>
</organism>
<dbReference type="Proteomes" id="UP001198565">
    <property type="component" value="Unassembled WGS sequence"/>
</dbReference>
<name>A0ABS7QQ74_9ACTN</name>
<evidence type="ECO:0000256" key="1">
    <source>
        <dbReference type="SAM" id="MobiDB-lite"/>
    </source>
</evidence>
<dbReference type="EMBL" id="JAINVZ010000005">
    <property type="protein sequence ID" value="MBY8885338.1"/>
    <property type="molecule type" value="Genomic_DNA"/>
</dbReference>
<proteinExistence type="predicted"/>
<comment type="caution">
    <text evidence="2">The sequence shown here is derived from an EMBL/GenBank/DDBJ whole genome shotgun (WGS) entry which is preliminary data.</text>
</comment>
<protein>
    <submittedName>
        <fullName evidence="2">CsbD family protein</fullName>
    </submittedName>
</protein>
<evidence type="ECO:0000313" key="3">
    <source>
        <dbReference type="Proteomes" id="UP001198565"/>
    </source>
</evidence>
<sequence length="58" mass="6066">MSAERKARAGSERAVRAAEEAAGTADEDESTPQERGAEEVKGDALKAAREKGEGTVHP</sequence>
<feature type="compositionally biased region" description="Basic and acidic residues" evidence="1">
    <location>
        <begin position="35"/>
        <end position="58"/>
    </location>
</feature>
<accession>A0ABS7QQ74</accession>
<feature type="compositionally biased region" description="Basic and acidic residues" evidence="1">
    <location>
        <begin position="1"/>
        <end position="19"/>
    </location>
</feature>
<reference evidence="2 3" key="1">
    <citation type="submission" date="2021-08" db="EMBL/GenBank/DDBJ databases">
        <title>Streptomyces sp. PTM05 isolated from lichen.</title>
        <authorList>
            <person name="Somphong A."/>
            <person name="Phongsopitanun W."/>
            <person name="Tanasupawat S."/>
        </authorList>
    </citation>
    <scope>NUCLEOTIDE SEQUENCE [LARGE SCALE GENOMIC DNA]</scope>
    <source>
        <strain evidence="2 3">Ptm05</strain>
    </source>
</reference>